<comment type="caution">
    <text evidence="1">The sequence shown here is derived from an EMBL/GenBank/DDBJ whole genome shotgun (WGS) entry which is preliminary data.</text>
</comment>
<reference evidence="1" key="1">
    <citation type="submission" date="2021-03" db="EMBL/GenBank/DDBJ databases">
        <title>Genomic Encyclopedia of Type Strains, Phase IV (KMG-IV): sequencing the most valuable type-strain genomes for metagenomic binning, comparative biology and taxonomic classification.</title>
        <authorList>
            <person name="Goeker M."/>
        </authorList>
    </citation>
    <scope>NUCLEOTIDE SEQUENCE</scope>
    <source>
        <strain evidence="1">DSM 18131</strain>
    </source>
</reference>
<gene>
    <name evidence="1" type="ORF">J2Z19_003306</name>
</gene>
<dbReference type="EMBL" id="JAGGJR010000004">
    <property type="protein sequence ID" value="MBP1873591.1"/>
    <property type="molecule type" value="Genomic_DNA"/>
</dbReference>
<evidence type="ECO:0000313" key="1">
    <source>
        <dbReference type="EMBL" id="MBP1873591.1"/>
    </source>
</evidence>
<keyword evidence="2" id="KW-1185">Reference proteome</keyword>
<dbReference type="Proteomes" id="UP000823773">
    <property type="component" value="Unassembled WGS sequence"/>
</dbReference>
<protein>
    <submittedName>
        <fullName evidence="1">MFS family permease</fullName>
    </submittedName>
</protein>
<name>A0ACC5SXG5_ENSAD</name>
<accession>A0ACC5SXG5</accession>
<sequence length="428" mass="45017">MNSPSLWKSGAFRRVGFAFAFYSFCSWMLVAALPLLVAQRFGTGAELVGSLALRLAPRIMFAPVAAGLIRRAGPHTAVGTGLIVTALCLVVVAAVEHAGTLQIMVLIIGLADTVVVPGLLALRAAVVPAGRNMEANTAFQTIDRLAKIFGPPAAGLVLTIASPALAFPALAIGHLLAAIALGWGNVAAGQKRLTPDPAHTTGLFRVAAATLRENPILLALVLPALGYMISLGALQPFLFWLNHDQFGLGPSMWTVLLAAQGAGAVLGALVSNCLARTLIGTPSLLTAYLVASLLEGVTTLGLVFAPSHALATTTLIIGGIPEMVAFAAYFTIIQQRLSLERQAVFYALSLPLMDLFMVAGVLTGMLHSAGWMTFQQFWFVASAGAILPVLPFLVWRPRVKTTLEDLSPDAESKIAEKSMAGGWRDGHR</sequence>
<evidence type="ECO:0000313" key="2">
    <source>
        <dbReference type="Proteomes" id="UP000823773"/>
    </source>
</evidence>
<proteinExistence type="predicted"/>
<organism evidence="1 2">
    <name type="scientific">Ensifer adhaerens</name>
    <name type="common">Sinorhizobium morelense</name>
    <dbReference type="NCBI Taxonomy" id="106592"/>
    <lineage>
        <taxon>Bacteria</taxon>
        <taxon>Pseudomonadati</taxon>
        <taxon>Pseudomonadota</taxon>
        <taxon>Alphaproteobacteria</taxon>
        <taxon>Hyphomicrobiales</taxon>
        <taxon>Rhizobiaceae</taxon>
        <taxon>Sinorhizobium/Ensifer group</taxon>
        <taxon>Ensifer</taxon>
    </lineage>
</organism>